<accession>A0ABR8PY11</accession>
<reference evidence="2 3" key="1">
    <citation type="submission" date="2020-08" db="EMBL/GenBank/DDBJ databases">
        <title>A Genomic Blueprint of the Chicken Gut Microbiome.</title>
        <authorList>
            <person name="Gilroy R."/>
            <person name="Ravi A."/>
            <person name="Getino M."/>
            <person name="Pursley I."/>
            <person name="Horton D.L."/>
            <person name="Alikhan N.-F."/>
            <person name="Baker D."/>
            <person name="Gharbi K."/>
            <person name="Hall N."/>
            <person name="Watson M."/>
            <person name="Adriaenssens E.M."/>
            <person name="Foster-Nyarko E."/>
            <person name="Jarju S."/>
            <person name="Secka A."/>
            <person name="Antonio M."/>
            <person name="Oren A."/>
            <person name="Chaudhuri R."/>
            <person name="La Ragione R.M."/>
            <person name="Hildebrand F."/>
            <person name="Pallen M.J."/>
        </authorList>
    </citation>
    <scope>NUCLEOTIDE SEQUENCE [LARGE SCALE GENOMIC DNA]</scope>
    <source>
        <strain evidence="2 3">Sa3CVN1</strain>
    </source>
</reference>
<keyword evidence="1" id="KW-0812">Transmembrane</keyword>
<gene>
    <name evidence="2" type="ORF">H9661_16870</name>
</gene>
<dbReference type="Gene3D" id="1.10.1760.20">
    <property type="match status" value="1"/>
</dbReference>
<name>A0ABR8PY11_9CLOT</name>
<dbReference type="Pfam" id="PF12822">
    <property type="entry name" value="ECF_trnsprt"/>
    <property type="match status" value="1"/>
</dbReference>
<feature type="transmembrane region" description="Helical" evidence="1">
    <location>
        <begin position="14"/>
        <end position="37"/>
    </location>
</feature>
<feature type="transmembrane region" description="Helical" evidence="1">
    <location>
        <begin position="86"/>
        <end position="108"/>
    </location>
</feature>
<dbReference type="InterPro" id="IPR024529">
    <property type="entry name" value="ECF_trnsprt_substrate-spec"/>
</dbReference>
<evidence type="ECO:0000313" key="2">
    <source>
        <dbReference type="EMBL" id="MBD7913027.1"/>
    </source>
</evidence>
<evidence type="ECO:0000313" key="3">
    <source>
        <dbReference type="Proteomes" id="UP000627781"/>
    </source>
</evidence>
<evidence type="ECO:0000256" key="1">
    <source>
        <dbReference type="SAM" id="Phobius"/>
    </source>
</evidence>
<feature type="transmembrane region" description="Helical" evidence="1">
    <location>
        <begin position="120"/>
        <end position="145"/>
    </location>
</feature>
<dbReference type="RefSeq" id="WP_143318153.1">
    <property type="nucleotide sequence ID" value="NZ_JACSRA010000033.1"/>
</dbReference>
<proteinExistence type="predicted"/>
<keyword evidence="1" id="KW-0472">Membrane</keyword>
<dbReference type="EMBL" id="JACSRA010000033">
    <property type="protein sequence ID" value="MBD7913027.1"/>
    <property type="molecule type" value="Genomic_DNA"/>
</dbReference>
<feature type="transmembrane region" description="Helical" evidence="1">
    <location>
        <begin position="49"/>
        <end position="74"/>
    </location>
</feature>
<dbReference type="Proteomes" id="UP000627781">
    <property type="component" value="Unassembled WGS sequence"/>
</dbReference>
<keyword evidence="1" id="KW-1133">Transmembrane helix</keyword>
<sequence>MENHKKSFLEVRQLAVIGMLSGISIFMGLTGIGFIPLPFMKATIMHIPVIIGAIIEGPIVGAAVGLVFGLFSIYQNITAPTILSPVFMNPVVAIIPRVLIGIISYYVYKYIKNKFNTPKIAYGFAAALGTITNTVGVLGLTFILFRDQYAVLKNLSPEAVAGTLGTIALTNGVPECIISVLIVIPVVTGLLKIYRNRK</sequence>
<feature type="transmembrane region" description="Helical" evidence="1">
    <location>
        <begin position="177"/>
        <end position="194"/>
    </location>
</feature>
<comment type="caution">
    <text evidence="2">The sequence shown here is derived from an EMBL/GenBank/DDBJ whole genome shotgun (WGS) entry which is preliminary data.</text>
</comment>
<protein>
    <submittedName>
        <fullName evidence="2">ECF transporter S component</fullName>
    </submittedName>
</protein>
<keyword evidence="3" id="KW-1185">Reference proteome</keyword>
<organism evidence="2 3">
    <name type="scientific">Clostridium cibarium</name>
    <dbReference type="NCBI Taxonomy" id="2762247"/>
    <lineage>
        <taxon>Bacteria</taxon>
        <taxon>Bacillati</taxon>
        <taxon>Bacillota</taxon>
        <taxon>Clostridia</taxon>
        <taxon>Eubacteriales</taxon>
        <taxon>Clostridiaceae</taxon>
        <taxon>Clostridium</taxon>
    </lineage>
</organism>